<organism evidence="2">
    <name type="scientific">Arundo donax</name>
    <name type="common">Giant reed</name>
    <name type="synonym">Donax arundinaceus</name>
    <dbReference type="NCBI Taxonomy" id="35708"/>
    <lineage>
        <taxon>Eukaryota</taxon>
        <taxon>Viridiplantae</taxon>
        <taxon>Streptophyta</taxon>
        <taxon>Embryophyta</taxon>
        <taxon>Tracheophyta</taxon>
        <taxon>Spermatophyta</taxon>
        <taxon>Magnoliopsida</taxon>
        <taxon>Liliopsida</taxon>
        <taxon>Poales</taxon>
        <taxon>Poaceae</taxon>
        <taxon>PACMAD clade</taxon>
        <taxon>Arundinoideae</taxon>
        <taxon>Arundineae</taxon>
        <taxon>Arundo</taxon>
    </lineage>
</organism>
<dbReference type="EMBL" id="GBRH01225058">
    <property type="protein sequence ID" value="JAD72837.1"/>
    <property type="molecule type" value="Transcribed_RNA"/>
</dbReference>
<evidence type="ECO:0000313" key="2">
    <source>
        <dbReference type="EMBL" id="JAD72837.1"/>
    </source>
</evidence>
<evidence type="ECO:0000256" key="1">
    <source>
        <dbReference type="SAM" id="SignalP"/>
    </source>
</evidence>
<protein>
    <submittedName>
        <fullName evidence="2">Uncharacterized protein</fullName>
    </submittedName>
</protein>
<feature type="chain" id="PRO_5005168908" evidence="1">
    <location>
        <begin position="18"/>
        <end position="58"/>
    </location>
</feature>
<name>A0A0A9CMT6_ARUDO</name>
<dbReference type="AlphaFoldDB" id="A0A0A9CMT6"/>
<proteinExistence type="predicted"/>
<sequence length="58" mass="6741">MHLGFHSFGAFLRMSRFKLLSTIIASYILEAASPSTSVQFELSVGCQAYMRYLWTWWC</sequence>
<reference evidence="2" key="1">
    <citation type="submission" date="2014-09" db="EMBL/GenBank/DDBJ databases">
        <authorList>
            <person name="Magalhaes I.L.F."/>
            <person name="Oliveira U."/>
            <person name="Santos F.R."/>
            <person name="Vidigal T.H.D.A."/>
            <person name="Brescovit A.D."/>
            <person name="Santos A.J."/>
        </authorList>
    </citation>
    <scope>NUCLEOTIDE SEQUENCE</scope>
    <source>
        <tissue evidence="2">Shoot tissue taken approximately 20 cm above the soil surface</tissue>
    </source>
</reference>
<accession>A0A0A9CMT6</accession>
<feature type="signal peptide" evidence="1">
    <location>
        <begin position="1"/>
        <end position="17"/>
    </location>
</feature>
<keyword evidence="1" id="KW-0732">Signal</keyword>
<reference evidence="2" key="2">
    <citation type="journal article" date="2015" name="Data Brief">
        <title>Shoot transcriptome of the giant reed, Arundo donax.</title>
        <authorList>
            <person name="Barrero R.A."/>
            <person name="Guerrero F.D."/>
            <person name="Moolhuijzen P."/>
            <person name="Goolsby J.A."/>
            <person name="Tidwell J."/>
            <person name="Bellgard S.E."/>
            <person name="Bellgard M.I."/>
        </authorList>
    </citation>
    <scope>NUCLEOTIDE SEQUENCE</scope>
    <source>
        <tissue evidence="2">Shoot tissue taken approximately 20 cm above the soil surface</tissue>
    </source>
</reference>